<evidence type="ECO:0000313" key="6">
    <source>
        <dbReference type="EMBL" id="MEB6857768.1"/>
    </source>
</evidence>
<evidence type="ECO:0000256" key="2">
    <source>
        <dbReference type="ARBA" id="ARBA00022741"/>
    </source>
</evidence>
<dbReference type="InterPro" id="IPR032524">
    <property type="entry name" value="ABC_tran_C"/>
</dbReference>
<evidence type="ECO:0000256" key="3">
    <source>
        <dbReference type="ARBA" id="ARBA00022840"/>
    </source>
</evidence>
<dbReference type="InterPro" id="IPR017871">
    <property type="entry name" value="ABC_transporter-like_CS"/>
</dbReference>
<feature type="domain" description="ABC transporter" evidence="5">
    <location>
        <begin position="313"/>
        <end position="527"/>
    </location>
</feature>
<dbReference type="NCBIfam" id="NF007921">
    <property type="entry name" value="PRK10636.1"/>
    <property type="match status" value="1"/>
</dbReference>
<dbReference type="Pfam" id="PF12848">
    <property type="entry name" value="ABC_tran_Xtn"/>
    <property type="match status" value="1"/>
</dbReference>
<feature type="region of interest" description="Disordered" evidence="4">
    <location>
        <begin position="526"/>
        <end position="565"/>
    </location>
</feature>
<dbReference type="SMART" id="SM00382">
    <property type="entry name" value="AAA"/>
    <property type="match status" value="2"/>
</dbReference>
<comment type="caution">
    <text evidence="6">The sequence shown here is derived from an EMBL/GenBank/DDBJ whole genome shotgun (WGS) entry which is preliminary data.</text>
</comment>
<feature type="compositionally biased region" description="Low complexity" evidence="4">
    <location>
        <begin position="535"/>
        <end position="544"/>
    </location>
</feature>
<dbReference type="CDD" id="cd03221">
    <property type="entry name" value="ABCF_EF-3"/>
    <property type="match status" value="2"/>
</dbReference>
<dbReference type="Pfam" id="PF00005">
    <property type="entry name" value="ABC_tran"/>
    <property type="match status" value="2"/>
</dbReference>
<dbReference type="InterPro" id="IPR003439">
    <property type="entry name" value="ABC_transporter-like_ATP-bd"/>
</dbReference>
<sequence>MIVFSSLQIRRGVRVLLDNSSATINPGQKIGLVGKNGCGKTTLLSLLKGELQAEAGNVTYPSTWSMAWVNQETPALDVPAIDYVIDGDREYRQLEQRLQKANEINDGHAIALIHGQLDAINAWTIQSRAATLLNGLGFSQQQLSEPVKSFSGGWRMRLNLAQALICRSDLLLLDEPTNHLDLDAVIWLEKWLKSYTGTLILISHDRDFLDPIVDKILHIEQEKIFEYSGNYSSFEMQRATKLAQQQALFENQQAKIAHLQSFIDRFKAKATKAKQAQSRVKMLERMERVASAHSDNPFQFSFRQPESLPNPLLSMEKVSAGYGEKVILNDIKLNLVPGSRIGLLGRNGAGKSTLIKLLADEIQPLQGKLALSKGIKLGYFAQHQLEFLRSDESALQHLTRLAPKETEQKLRDYLGGFGFHGDKVTDACGQFSGGEKARLVLSLLVWQRPNLLLMDEPTNHLDLDMRQALTQALISFEGAIVVVSHDRHLLRSTTDDLYLVHDGQVEPFDGDLDDYQQWLVDQNRQETQANKSQQNNDNTTTTANLSAQDKKEQKRKEAEFRQQTQPLRKKLTTLESKMDKLSQELSDIESALSDSGIYDTRRKNELSDCLSRQGVAKSALEEVEMEWMELQETLEEMTNAFAAQ</sequence>
<dbReference type="InterPro" id="IPR050611">
    <property type="entry name" value="ABCF"/>
</dbReference>
<name>A0ABU6EFA2_9GAMM</name>
<evidence type="ECO:0000256" key="1">
    <source>
        <dbReference type="ARBA" id="ARBA00022737"/>
    </source>
</evidence>
<keyword evidence="3 6" id="KW-0067">ATP-binding</keyword>
<proteinExistence type="predicted"/>
<dbReference type="RefSeq" id="WP_325935214.1">
    <property type="nucleotide sequence ID" value="NZ_JAMZOO010000004.1"/>
</dbReference>
<dbReference type="InterPro" id="IPR003593">
    <property type="entry name" value="AAA+_ATPase"/>
</dbReference>
<reference evidence="6 7" key="1">
    <citation type="submission" date="2022-05" db="EMBL/GenBank/DDBJ databases">
        <title>Whole genome sequences of Escherichia coli of fish isolates collected from Assam, India.</title>
        <authorList>
            <person name="Sudha S."/>
            <person name="Muneeb K.H."/>
            <person name="Rakshit O."/>
            <person name="Mendem S.K."/>
            <person name="Raisen C."/>
            <person name="Holmes M.A."/>
            <person name="Shome B.R."/>
            <person name="Sivaraman G.K."/>
        </authorList>
    </citation>
    <scope>NUCLEOTIDE SEQUENCE [LARGE SCALE GENOMIC DNA]</scope>
    <source>
        <strain evidence="6 7">278</strain>
    </source>
</reference>
<protein>
    <submittedName>
        <fullName evidence="6">ABC transporter ATP-binding protein</fullName>
    </submittedName>
</protein>
<dbReference type="Pfam" id="PF16326">
    <property type="entry name" value="ABC_tran_CTD"/>
    <property type="match status" value="1"/>
</dbReference>
<dbReference type="PROSITE" id="PS00211">
    <property type="entry name" value="ABC_TRANSPORTER_1"/>
    <property type="match status" value="2"/>
</dbReference>
<dbReference type="InterPro" id="IPR032781">
    <property type="entry name" value="ABC_tran_Xtn"/>
</dbReference>
<organism evidence="6 7">
    <name type="scientific">Proteus cibi</name>
    <dbReference type="NCBI Taxonomy" id="2050966"/>
    <lineage>
        <taxon>Bacteria</taxon>
        <taxon>Pseudomonadati</taxon>
        <taxon>Pseudomonadota</taxon>
        <taxon>Gammaproteobacteria</taxon>
        <taxon>Enterobacterales</taxon>
        <taxon>Morganellaceae</taxon>
        <taxon>Proteus</taxon>
    </lineage>
</organism>
<dbReference type="Proteomes" id="UP001332939">
    <property type="component" value="Unassembled WGS sequence"/>
</dbReference>
<dbReference type="GO" id="GO:0005524">
    <property type="term" value="F:ATP binding"/>
    <property type="evidence" value="ECO:0007669"/>
    <property type="project" value="UniProtKB-KW"/>
</dbReference>
<keyword evidence="2" id="KW-0547">Nucleotide-binding</keyword>
<feature type="compositionally biased region" description="Basic and acidic residues" evidence="4">
    <location>
        <begin position="548"/>
        <end position="560"/>
    </location>
</feature>
<dbReference type="EMBL" id="JAMZOO010000004">
    <property type="protein sequence ID" value="MEB6857768.1"/>
    <property type="molecule type" value="Genomic_DNA"/>
</dbReference>
<keyword evidence="7" id="KW-1185">Reference proteome</keyword>
<dbReference type="InterPro" id="IPR037118">
    <property type="entry name" value="Val-tRNA_synth_C_sf"/>
</dbReference>
<keyword evidence="1" id="KW-0677">Repeat</keyword>
<feature type="domain" description="ABC transporter" evidence="5">
    <location>
        <begin position="2"/>
        <end position="246"/>
    </location>
</feature>
<dbReference type="PROSITE" id="PS50893">
    <property type="entry name" value="ABC_TRANSPORTER_2"/>
    <property type="match status" value="2"/>
</dbReference>
<dbReference type="Gene3D" id="1.10.287.380">
    <property type="entry name" value="Valyl-tRNA synthetase, C-terminal domain"/>
    <property type="match status" value="1"/>
</dbReference>
<evidence type="ECO:0000256" key="4">
    <source>
        <dbReference type="SAM" id="MobiDB-lite"/>
    </source>
</evidence>
<dbReference type="PANTHER" id="PTHR19211">
    <property type="entry name" value="ATP-BINDING TRANSPORT PROTEIN-RELATED"/>
    <property type="match status" value="1"/>
</dbReference>
<dbReference type="SUPFAM" id="SSF52540">
    <property type="entry name" value="P-loop containing nucleoside triphosphate hydrolases"/>
    <property type="match status" value="2"/>
</dbReference>
<accession>A0ABU6EFA2</accession>
<gene>
    <name evidence="6" type="ORF">NA736_12095</name>
</gene>
<dbReference type="Gene3D" id="3.40.50.300">
    <property type="entry name" value="P-loop containing nucleotide triphosphate hydrolases"/>
    <property type="match status" value="2"/>
</dbReference>
<dbReference type="PANTHER" id="PTHR19211:SF14">
    <property type="entry name" value="ATP-BINDING CASSETTE SUB-FAMILY F MEMBER 1"/>
    <property type="match status" value="1"/>
</dbReference>
<dbReference type="InterPro" id="IPR027417">
    <property type="entry name" value="P-loop_NTPase"/>
</dbReference>
<evidence type="ECO:0000313" key="7">
    <source>
        <dbReference type="Proteomes" id="UP001332939"/>
    </source>
</evidence>
<evidence type="ECO:0000259" key="5">
    <source>
        <dbReference type="PROSITE" id="PS50893"/>
    </source>
</evidence>